<dbReference type="EMBL" id="KK088457">
    <property type="protein sequence ID" value="EYE90553.1"/>
    <property type="molecule type" value="Genomic_DNA"/>
</dbReference>
<keyword evidence="3" id="KW-1185">Reference proteome</keyword>
<proteinExistence type="predicted"/>
<evidence type="ECO:0000256" key="1">
    <source>
        <dbReference type="SAM" id="SignalP"/>
    </source>
</evidence>
<dbReference type="HOGENOM" id="CLU_2527069_0_0_1"/>
<reference evidence="3" key="1">
    <citation type="journal article" date="2014" name="Nat. Commun.">
        <title>Genomic adaptations of the halophilic Dead Sea filamentous fungus Eurotium rubrum.</title>
        <authorList>
            <person name="Kis-Papo T."/>
            <person name="Weig A.R."/>
            <person name="Riley R."/>
            <person name="Persoh D."/>
            <person name="Salamov A."/>
            <person name="Sun H."/>
            <person name="Lipzen A."/>
            <person name="Wasser S.P."/>
            <person name="Rambold G."/>
            <person name="Grigoriev I.V."/>
            <person name="Nevo E."/>
        </authorList>
    </citation>
    <scope>NUCLEOTIDE SEQUENCE [LARGE SCALE GENOMIC DNA]</scope>
    <source>
        <strain evidence="3">CBS 135680</strain>
    </source>
</reference>
<name>A0A017S0M3_ASPRC</name>
<organism evidence="2 3">
    <name type="scientific">Aspergillus ruber (strain CBS 135680)</name>
    <dbReference type="NCBI Taxonomy" id="1388766"/>
    <lineage>
        <taxon>Eukaryota</taxon>
        <taxon>Fungi</taxon>
        <taxon>Dikarya</taxon>
        <taxon>Ascomycota</taxon>
        <taxon>Pezizomycotina</taxon>
        <taxon>Eurotiomycetes</taxon>
        <taxon>Eurotiomycetidae</taxon>
        <taxon>Eurotiales</taxon>
        <taxon>Aspergillaceae</taxon>
        <taxon>Aspergillus</taxon>
        <taxon>Aspergillus subgen. Aspergillus</taxon>
    </lineage>
</organism>
<accession>A0A017S0M3</accession>
<evidence type="ECO:0008006" key="4">
    <source>
        <dbReference type="Google" id="ProtNLM"/>
    </source>
</evidence>
<gene>
    <name evidence="2" type="ORF">EURHEDRAFT_417336</name>
</gene>
<protein>
    <recommendedName>
        <fullName evidence="4">Secreted protein</fullName>
    </recommendedName>
</protein>
<dbReference type="GeneID" id="63698296"/>
<feature type="chain" id="PRO_5001498673" description="Secreted protein" evidence="1">
    <location>
        <begin position="24"/>
        <end position="84"/>
    </location>
</feature>
<evidence type="ECO:0000313" key="3">
    <source>
        <dbReference type="Proteomes" id="UP000019804"/>
    </source>
</evidence>
<sequence length="84" mass="9664">MKFLNRSLAVFLLLRANLDIWKASPSESAFVLGIGTDPSLSKYSIHPQEHLRQRSKKPTHPSKQCFNQYMPPVWCPAIKQPHHI</sequence>
<feature type="signal peptide" evidence="1">
    <location>
        <begin position="1"/>
        <end position="23"/>
    </location>
</feature>
<dbReference type="AlphaFoldDB" id="A0A017S0M3"/>
<dbReference type="Proteomes" id="UP000019804">
    <property type="component" value="Unassembled WGS sequence"/>
</dbReference>
<dbReference type="RefSeq" id="XP_040634243.1">
    <property type="nucleotide sequence ID" value="XM_040783172.1"/>
</dbReference>
<evidence type="ECO:0000313" key="2">
    <source>
        <dbReference type="EMBL" id="EYE90553.1"/>
    </source>
</evidence>
<keyword evidence="1" id="KW-0732">Signal</keyword>